<proteinExistence type="predicted"/>
<keyword evidence="4" id="KW-1185">Reference proteome</keyword>
<dbReference type="GO" id="GO:0016020">
    <property type="term" value="C:membrane"/>
    <property type="evidence" value="ECO:0007669"/>
    <property type="project" value="UniProtKB-SubCell"/>
</dbReference>
<gene>
    <name evidence="3" type="ORF">ECPE_LOCUS13833</name>
</gene>
<evidence type="ECO:0000256" key="1">
    <source>
        <dbReference type="PROSITE-ProRule" id="PRU00122"/>
    </source>
</evidence>
<protein>
    <recommendedName>
        <fullName evidence="2">Laminin G domain-containing protein</fullName>
    </recommendedName>
</protein>
<dbReference type="PROSITE" id="PS50025">
    <property type="entry name" value="LAM_G_DOMAIN"/>
    <property type="match status" value="1"/>
</dbReference>
<dbReference type="InterPro" id="IPR050372">
    <property type="entry name" value="Neurexin-related_CASP"/>
</dbReference>
<organism evidence="3 4">
    <name type="scientific">Echinostoma caproni</name>
    <dbReference type="NCBI Taxonomy" id="27848"/>
    <lineage>
        <taxon>Eukaryota</taxon>
        <taxon>Metazoa</taxon>
        <taxon>Spiralia</taxon>
        <taxon>Lophotrochozoa</taxon>
        <taxon>Platyhelminthes</taxon>
        <taxon>Trematoda</taxon>
        <taxon>Digenea</taxon>
        <taxon>Plagiorchiida</taxon>
        <taxon>Echinostomata</taxon>
        <taxon>Echinostomatoidea</taxon>
        <taxon>Echinostomatidae</taxon>
        <taxon>Echinostoma</taxon>
    </lineage>
</organism>
<dbReference type="EMBL" id="UZAN01056081">
    <property type="protein sequence ID" value="VDP91105.1"/>
    <property type="molecule type" value="Genomic_DNA"/>
</dbReference>
<dbReference type="AlphaFoldDB" id="A0A3P8IRX7"/>
<reference evidence="3 4" key="1">
    <citation type="submission" date="2018-11" db="EMBL/GenBank/DDBJ databases">
        <authorList>
            <consortium name="Pathogen Informatics"/>
        </authorList>
    </citation>
    <scope>NUCLEOTIDE SEQUENCE [LARGE SCALE GENOMIC DNA]</scope>
    <source>
        <strain evidence="3 4">Egypt</strain>
    </source>
</reference>
<feature type="domain" description="Laminin G" evidence="2">
    <location>
        <begin position="1"/>
        <end position="185"/>
    </location>
</feature>
<dbReference type="Pfam" id="PF02210">
    <property type="entry name" value="Laminin_G_2"/>
    <property type="match status" value="1"/>
</dbReference>
<dbReference type="Gene3D" id="2.60.120.200">
    <property type="match status" value="1"/>
</dbReference>
<evidence type="ECO:0000313" key="4">
    <source>
        <dbReference type="Proteomes" id="UP000272942"/>
    </source>
</evidence>
<dbReference type="PANTHER" id="PTHR15036:SF85">
    <property type="entry name" value="SP2353, ISOFORM A"/>
    <property type="match status" value="1"/>
</dbReference>
<accession>A0A3P8IRX7</accession>
<comment type="caution">
    <text evidence="1">Lacks conserved residue(s) required for the propagation of feature annotation.</text>
</comment>
<evidence type="ECO:0000259" key="2">
    <source>
        <dbReference type="PROSITE" id="PS50025"/>
    </source>
</evidence>
<dbReference type="PANTHER" id="PTHR15036">
    <property type="entry name" value="PIKACHURIN-LIKE PROTEIN"/>
    <property type="match status" value="1"/>
</dbReference>
<dbReference type="InterPro" id="IPR001791">
    <property type="entry name" value="Laminin_G"/>
</dbReference>
<evidence type="ECO:0000313" key="3">
    <source>
        <dbReference type="EMBL" id="VDP91105.1"/>
    </source>
</evidence>
<name>A0A3P8IRX7_9TREM</name>
<sequence>MRLDLPGRAVQTAVDEVRLRFRTKEVNGLLLYGDSSQHDYFCVELYRGRLRVNINLGTLPWSDEPTDNTVDAGSLLDDDQWHDVHIIRQEKNLNISVDRIHWTDPQAALQAMRWDEALGYPSRNPFLWWGPPITQSQLNITGFAIGGSGILGTTCPPVTTDDTVIMFPQTQQYVVFLKIERDGGTNTLQFGFQFRTLNRGGVMFYHTVDKDINFISVSVVYYIGV</sequence>
<dbReference type="SMART" id="SM00282">
    <property type="entry name" value="LamG"/>
    <property type="match status" value="1"/>
</dbReference>
<dbReference type="SUPFAM" id="SSF49899">
    <property type="entry name" value="Concanavalin A-like lectins/glucanases"/>
    <property type="match status" value="1"/>
</dbReference>
<dbReference type="InterPro" id="IPR013320">
    <property type="entry name" value="ConA-like_dom_sf"/>
</dbReference>
<dbReference type="OrthoDB" id="5813223at2759"/>
<dbReference type="CDD" id="cd00110">
    <property type="entry name" value="LamG"/>
    <property type="match status" value="1"/>
</dbReference>
<dbReference type="Proteomes" id="UP000272942">
    <property type="component" value="Unassembled WGS sequence"/>
</dbReference>